<dbReference type="CDD" id="cd11033">
    <property type="entry name" value="CYP142-like"/>
    <property type="match status" value="1"/>
</dbReference>
<keyword evidence="9" id="KW-1185">Reference proteome</keyword>
<dbReference type="FunFam" id="1.10.630.10:FF:000018">
    <property type="entry name" value="Cytochrome P450 monooxygenase"/>
    <property type="match status" value="1"/>
</dbReference>
<evidence type="ECO:0000256" key="6">
    <source>
        <dbReference type="ARBA" id="ARBA00023033"/>
    </source>
</evidence>
<dbReference type="InterPro" id="IPR017972">
    <property type="entry name" value="Cyt_P450_CS"/>
</dbReference>
<dbReference type="InterPro" id="IPR036396">
    <property type="entry name" value="Cyt_P450_sf"/>
</dbReference>
<evidence type="ECO:0000256" key="7">
    <source>
        <dbReference type="RuleBase" id="RU000461"/>
    </source>
</evidence>
<keyword evidence="2 7" id="KW-0349">Heme</keyword>
<dbReference type="InterPro" id="IPR002397">
    <property type="entry name" value="Cyt_P450_B"/>
</dbReference>
<comment type="similarity">
    <text evidence="1 7">Belongs to the cytochrome P450 family.</text>
</comment>
<evidence type="ECO:0000256" key="1">
    <source>
        <dbReference type="ARBA" id="ARBA00010617"/>
    </source>
</evidence>
<dbReference type="AlphaFoldDB" id="A0A545AL32"/>
<dbReference type="Pfam" id="PF00067">
    <property type="entry name" value="p450"/>
    <property type="match status" value="1"/>
</dbReference>
<reference evidence="8 9" key="1">
    <citation type="submission" date="2019-07" db="EMBL/GenBank/DDBJ databases">
        <title>Cryptosporangium phraense sp. nov., isolated from plant litter.</title>
        <authorList>
            <person name="Suriyachadkun C."/>
        </authorList>
    </citation>
    <scope>NUCLEOTIDE SEQUENCE [LARGE SCALE GENOMIC DNA]</scope>
    <source>
        <strain evidence="8 9">A-T 5661</strain>
    </source>
</reference>
<dbReference type="FunCoup" id="A0A545AL32">
    <property type="interactions" value="20"/>
</dbReference>
<dbReference type="GO" id="GO:0005506">
    <property type="term" value="F:iron ion binding"/>
    <property type="evidence" value="ECO:0007669"/>
    <property type="project" value="InterPro"/>
</dbReference>
<gene>
    <name evidence="8" type="ORF">FL583_25895</name>
</gene>
<organism evidence="8 9">
    <name type="scientific">Cryptosporangium phraense</name>
    <dbReference type="NCBI Taxonomy" id="2593070"/>
    <lineage>
        <taxon>Bacteria</taxon>
        <taxon>Bacillati</taxon>
        <taxon>Actinomycetota</taxon>
        <taxon>Actinomycetes</taxon>
        <taxon>Cryptosporangiales</taxon>
        <taxon>Cryptosporangiaceae</taxon>
        <taxon>Cryptosporangium</taxon>
    </lineage>
</organism>
<dbReference type="GO" id="GO:0020037">
    <property type="term" value="F:heme binding"/>
    <property type="evidence" value="ECO:0007669"/>
    <property type="project" value="InterPro"/>
</dbReference>
<evidence type="ECO:0000313" key="9">
    <source>
        <dbReference type="Proteomes" id="UP000317982"/>
    </source>
</evidence>
<keyword evidence="5 7" id="KW-0408">Iron</keyword>
<keyword evidence="3 7" id="KW-0479">Metal-binding</keyword>
<keyword evidence="4 7" id="KW-0560">Oxidoreductase</keyword>
<dbReference type="InterPro" id="IPR001128">
    <property type="entry name" value="Cyt_P450"/>
</dbReference>
<dbReference type="EMBL" id="VIRS01000020">
    <property type="protein sequence ID" value="TQS42026.1"/>
    <property type="molecule type" value="Genomic_DNA"/>
</dbReference>
<protein>
    <submittedName>
        <fullName evidence="8">Cytochrome P450</fullName>
    </submittedName>
</protein>
<dbReference type="PRINTS" id="PR00359">
    <property type="entry name" value="BP450"/>
</dbReference>
<evidence type="ECO:0000256" key="2">
    <source>
        <dbReference type="ARBA" id="ARBA00022617"/>
    </source>
</evidence>
<sequence>MTTVDQPRLTVGAFWGADPHSALTWLRENDPVYWDPHGQVWGITRYADVREVSLHPELFSSAGGIRPDQDPTPMMIDLDDPQHLQRRRLVSKGFTPRRVADQRARIDQITHALIDRVCERGACDFVWDLAAWLPLIVIGDQLGVREDQYDRLLRWSDDMMRGQGTPDDAALQEKMFVAAAEYGEYITGVLTDRRENGGDDLIGVLVRASVDGHGLDDEALYFDSLLLLIGGDETTRHVITGGLYQLLRDRSQWERLRADRSLLPGAIEEMLRWVSPIRNMARTVTRDVTFRGKALKQGQKLLLLYPSANRDAEVFEDPFRFDITRTPNNHLAFGVGAHFCLGNSLARLELTSIFTALLDRLPDLSLASPDEPDLRPASFVSGYEGLPVTFTPSAPHGVSL</sequence>
<dbReference type="Proteomes" id="UP000317982">
    <property type="component" value="Unassembled WGS sequence"/>
</dbReference>
<evidence type="ECO:0000256" key="5">
    <source>
        <dbReference type="ARBA" id="ARBA00023004"/>
    </source>
</evidence>
<evidence type="ECO:0000256" key="4">
    <source>
        <dbReference type="ARBA" id="ARBA00023002"/>
    </source>
</evidence>
<dbReference type="GO" id="GO:0036199">
    <property type="term" value="F:cholest-4-en-3-one 26-monooxygenase activity"/>
    <property type="evidence" value="ECO:0007669"/>
    <property type="project" value="TreeGrafter"/>
</dbReference>
<dbReference type="RefSeq" id="WP_142707427.1">
    <property type="nucleotide sequence ID" value="NZ_VIRS01000020.1"/>
</dbReference>
<dbReference type="PRINTS" id="PR00385">
    <property type="entry name" value="P450"/>
</dbReference>
<dbReference type="InParanoid" id="A0A545AL32"/>
<proteinExistence type="inferred from homology"/>
<evidence type="ECO:0000313" key="8">
    <source>
        <dbReference type="EMBL" id="TQS42026.1"/>
    </source>
</evidence>
<evidence type="ECO:0000256" key="3">
    <source>
        <dbReference type="ARBA" id="ARBA00022723"/>
    </source>
</evidence>
<accession>A0A545AL32</accession>
<dbReference type="Gene3D" id="1.10.630.10">
    <property type="entry name" value="Cytochrome P450"/>
    <property type="match status" value="1"/>
</dbReference>
<dbReference type="PROSITE" id="PS00086">
    <property type="entry name" value="CYTOCHROME_P450"/>
    <property type="match status" value="1"/>
</dbReference>
<dbReference type="PANTHER" id="PTHR46696:SF4">
    <property type="entry name" value="BIOTIN BIOSYNTHESIS CYTOCHROME P450"/>
    <property type="match status" value="1"/>
</dbReference>
<dbReference type="GO" id="GO:0006707">
    <property type="term" value="P:cholesterol catabolic process"/>
    <property type="evidence" value="ECO:0007669"/>
    <property type="project" value="TreeGrafter"/>
</dbReference>
<dbReference type="PANTHER" id="PTHR46696">
    <property type="entry name" value="P450, PUTATIVE (EUROFUNG)-RELATED"/>
    <property type="match status" value="1"/>
</dbReference>
<dbReference type="GO" id="GO:0008395">
    <property type="term" value="F:steroid hydroxylase activity"/>
    <property type="evidence" value="ECO:0007669"/>
    <property type="project" value="TreeGrafter"/>
</dbReference>
<dbReference type="SUPFAM" id="SSF48264">
    <property type="entry name" value="Cytochrome P450"/>
    <property type="match status" value="1"/>
</dbReference>
<comment type="caution">
    <text evidence="8">The sequence shown here is derived from an EMBL/GenBank/DDBJ whole genome shotgun (WGS) entry which is preliminary data.</text>
</comment>
<name>A0A545AL32_9ACTN</name>
<keyword evidence="6 7" id="KW-0503">Monooxygenase</keyword>
<dbReference type="OrthoDB" id="5241086at2"/>